<keyword evidence="3" id="KW-0732">Signal</keyword>
<evidence type="ECO:0000256" key="3">
    <source>
        <dbReference type="SAM" id="SignalP"/>
    </source>
</evidence>
<feature type="domain" description="S1 motif" evidence="4">
    <location>
        <begin position="124"/>
        <end position="193"/>
    </location>
</feature>
<sequence>MIMTKETFAFWCISIGSVAGFSPAVNPTSLALQRSSGVGAVNTVQVCSLTGCSCASCTGLNSKVASHTSGCSCSGCVNKRRRTVLFADAADAAEETAADVVAVADEAPKKRPAAGKSLSEFAEGTTVTGTIKSLASYGAFVDIGATTDGLLHVSQLTTEFVSDPADLVKAGQEVEVRIVKIDAEKGQIALSMISEEDAAAASEAAKKGRGARPQRGGRRDDSAVLNALNTKGWDVGLMVEGLVVSTTDFGAFVKVNAALLNAEVEGEFDGLVHISALGAGRVNSVSEVVKANDKVQVRCKQIADNKVSLTMLTVEDEEAKGAAGGRGGGGGGFEFDRGDMGAKDWKESQATIEEEEKGNFVNTALMVKR</sequence>
<comment type="function">
    <text evidence="1">Associates with the EF-Tu.GDP complex and induces the exchange of GDP to GTP. It remains bound to the aminoacyl-tRNA.EF-Tu.GTP complex up to the GTP hydrolysis stage on the ribosome.</text>
</comment>
<dbReference type="SUPFAM" id="SSF50249">
    <property type="entry name" value="Nucleic acid-binding proteins"/>
    <property type="match status" value="2"/>
</dbReference>
<protein>
    <submittedName>
        <fullName evidence="5">S1-domain-containing protein</fullName>
    </submittedName>
</protein>
<organism evidence="5 6">
    <name type="scientific">Fragilariopsis cylindrus CCMP1102</name>
    <dbReference type="NCBI Taxonomy" id="635003"/>
    <lineage>
        <taxon>Eukaryota</taxon>
        <taxon>Sar</taxon>
        <taxon>Stramenopiles</taxon>
        <taxon>Ochrophyta</taxon>
        <taxon>Bacillariophyta</taxon>
        <taxon>Bacillariophyceae</taxon>
        <taxon>Bacillariophycidae</taxon>
        <taxon>Bacillariales</taxon>
        <taxon>Bacillariaceae</taxon>
        <taxon>Fragilariopsis</taxon>
    </lineage>
</organism>
<feature type="compositionally biased region" description="Basic residues" evidence="2">
    <location>
        <begin position="207"/>
        <end position="216"/>
    </location>
</feature>
<name>A0A1E7FWU7_9STRA</name>
<evidence type="ECO:0000256" key="1">
    <source>
        <dbReference type="ARBA" id="ARBA00025453"/>
    </source>
</evidence>
<feature type="domain" description="S1 motif" evidence="4">
    <location>
        <begin position="236"/>
        <end position="312"/>
    </location>
</feature>
<dbReference type="PROSITE" id="PS50126">
    <property type="entry name" value="S1"/>
    <property type="match status" value="2"/>
</dbReference>
<dbReference type="Proteomes" id="UP000095751">
    <property type="component" value="Unassembled WGS sequence"/>
</dbReference>
<dbReference type="AlphaFoldDB" id="A0A1E7FWU7"/>
<evidence type="ECO:0000259" key="4">
    <source>
        <dbReference type="PROSITE" id="PS50126"/>
    </source>
</evidence>
<dbReference type="GO" id="GO:0005737">
    <property type="term" value="C:cytoplasm"/>
    <property type="evidence" value="ECO:0007669"/>
    <property type="project" value="UniProtKB-ARBA"/>
</dbReference>
<keyword evidence="6" id="KW-1185">Reference proteome</keyword>
<feature type="signal peptide" evidence="3">
    <location>
        <begin position="1"/>
        <end position="20"/>
    </location>
</feature>
<evidence type="ECO:0000256" key="2">
    <source>
        <dbReference type="SAM" id="MobiDB-lite"/>
    </source>
</evidence>
<dbReference type="PANTHER" id="PTHR10724">
    <property type="entry name" value="30S RIBOSOMAL PROTEIN S1"/>
    <property type="match status" value="1"/>
</dbReference>
<dbReference type="KEGG" id="fcy:FRACYDRAFT_267338"/>
<dbReference type="GO" id="GO:0006412">
    <property type="term" value="P:translation"/>
    <property type="evidence" value="ECO:0007669"/>
    <property type="project" value="TreeGrafter"/>
</dbReference>
<dbReference type="SMART" id="SM00316">
    <property type="entry name" value="S1"/>
    <property type="match status" value="2"/>
</dbReference>
<gene>
    <name evidence="5" type="ORF">FRACYDRAFT_267338</name>
</gene>
<accession>A0A1E7FWU7</accession>
<feature type="region of interest" description="Disordered" evidence="2">
    <location>
        <begin position="201"/>
        <end position="221"/>
    </location>
</feature>
<dbReference type="Pfam" id="PF00575">
    <property type="entry name" value="S1"/>
    <property type="match status" value="1"/>
</dbReference>
<feature type="chain" id="PRO_5009193612" evidence="3">
    <location>
        <begin position="21"/>
        <end position="369"/>
    </location>
</feature>
<reference evidence="5 6" key="1">
    <citation type="submission" date="2016-09" db="EMBL/GenBank/DDBJ databases">
        <title>Extensive genetic diversity and differential bi-allelic expression allows diatom success in the polar Southern Ocean.</title>
        <authorList>
            <consortium name="DOE Joint Genome Institute"/>
            <person name="Mock T."/>
            <person name="Otillar R.P."/>
            <person name="Strauss J."/>
            <person name="Dupont C."/>
            <person name="Frickenhaus S."/>
            <person name="Maumus F."/>
            <person name="Mcmullan M."/>
            <person name="Sanges R."/>
            <person name="Schmutz J."/>
            <person name="Toseland A."/>
            <person name="Valas R."/>
            <person name="Veluchamy A."/>
            <person name="Ward B.J."/>
            <person name="Allen A."/>
            <person name="Barry K."/>
            <person name="Falciatore A."/>
            <person name="Ferrante M."/>
            <person name="Fortunato A.E."/>
            <person name="Gloeckner G."/>
            <person name="Gruber A."/>
            <person name="Hipkin R."/>
            <person name="Janech M."/>
            <person name="Kroth P."/>
            <person name="Leese F."/>
            <person name="Lindquist E."/>
            <person name="Lyon B.R."/>
            <person name="Martin J."/>
            <person name="Mayer C."/>
            <person name="Parker M."/>
            <person name="Quesneville H."/>
            <person name="Raymond J."/>
            <person name="Uhlig C."/>
            <person name="Valentin K.U."/>
            <person name="Worden A.Z."/>
            <person name="Armbrust E.V."/>
            <person name="Bowler C."/>
            <person name="Green B."/>
            <person name="Moulton V."/>
            <person name="Van Oosterhout C."/>
            <person name="Grigoriev I."/>
        </authorList>
    </citation>
    <scope>NUCLEOTIDE SEQUENCE [LARGE SCALE GENOMIC DNA]</scope>
    <source>
        <strain evidence="5 6">CCMP1102</strain>
    </source>
</reference>
<dbReference type="GO" id="GO:0003729">
    <property type="term" value="F:mRNA binding"/>
    <property type="evidence" value="ECO:0007669"/>
    <property type="project" value="TreeGrafter"/>
</dbReference>
<dbReference type="FunFam" id="2.40.50.140:FF:000051">
    <property type="entry name" value="RNA-binding transcriptional accessory protein"/>
    <property type="match status" value="1"/>
</dbReference>
<dbReference type="GO" id="GO:0003735">
    <property type="term" value="F:structural constituent of ribosome"/>
    <property type="evidence" value="ECO:0007669"/>
    <property type="project" value="TreeGrafter"/>
</dbReference>
<dbReference type="InterPro" id="IPR012340">
    <property type="entry name" value="NA-bd_OB-fold"/>
</dbReference>
<evidence type="ECO:0000313" key="5">
    <source>
        <dbReference type="EMBL" id="OEU22606.1"/>
    </source>
</evidence>
<proteinExistence type="predicted"/>
<dbReference type="InterPro" id="IPR050437">
    <property type="entry name" value="Ribos_protein_bS1-like"/>
</dbReference>
<dbReference type="PANTHER" id="PTHR10724:SF10">
    <property type="entry name" value="S1 RNA-BINDING DOMAIN-CONTAINING PROTEIN 1"/>
    <property type="match status" value="1"/>
</dbReference>
<dbReference type="InterPro" id="IPR003029">
    <property type="entry name" value="S1_domain"/>
</dbReference>
<dbReference type="InParanoid" id="A0A1E7FWU7"/>
<evidence type="ECO:0000313" key="6">
    <source>
        <dbReference type="Proteomes" id="UP000095751"/>
    </source>
</evidence>
<dbReference type="EMBL" id="KV784353">
    <property type="protein sequence ID" value="OEU22606.1"/>
    <property type="molecule type" value="Genomic_DNA"/>
</dbReference>
<dbReference type="OrthoDB" id="412781at2759"/>
<dbReference type="Gene3D" id="2.40.50.140">
    <property type="entry name" value="Nucleic acid-binding proteins"/>
    <property type="match status" value="2"/>
</dbReference>